<dbReference type="InterPro" id="IPR025512">
    <property type="entry name" value="DUF4399"/>
</dbReference>
<evidence type="ECO:0000313" key="4">
    <source>
        <dbReference type="EMBL" id="RZT41525.1"/>
    </source>
</evidence>
<evidence type="ECO:0000256" key="1">
    <source>
        <dbReference type="SAM" id="MobiDB-lite"/>
    </source>
</evidence>
<comment type="caution">
    <text evidence="4">The sequence shown here is derived from an EMBL/GenBank/DDBJ whole genome shotgun (WGS) entry which is preliminary data.</text>
</comment>
<keyword evidence="5" id="KW-1185">Reference proteome</keyword>
<keyword evidence="2" id="KW-0732">Signal</keyword>
<gene>
    <name evidence="4" type="ORF">EV147_0518</name>
</gene>
<protein>
    <submittedName>
        <fullName evidence="4">Uncharacterized protein DUF4399</fullName>
    </submittedName>
</protein>
<organism evidence="4 5">
    <name type="scientific">Cupriavidus agavae</name>
    <dbReference type="NCBI Taxonomy" id="1001822"/>
    <lineage>
        <taxon>Bacteria</taxon>
        <taxon>Pseudomonadati</taxon>
        <taxon>Pseudomonadota</taxon>
        <taxon>Betaproteobacteria</taxon>
        <taxon>Burkholderiales</taxon>
        <taxon>Burkholderiaceae</taxon>
        <taxon>Cupriavidus</taxon>
    </lineage>
</organism>
<accession>A0A4Q7S599</accession>
<evidence type="ECO:0000313" key="5">
    <source>
        <dbReference type="Proteomes" id="UP000291078"/>
    </source>
</evidence>
<reference evidence="4 5" key="1">
    <citation type="journal article" date="2015" name="Stand. Genomic Sci.">
        <title>Genomic Encyclopedia of Bacterial and Archaeal Type Strains, Phase III: the genomes of soil and plant-associated and newly described type strains.</title>
        <authorList>
            <person name="Whitman W.B."/>
            <person name="Woyke T."/>
            <person name="Klenk H.P."/>
            <person name="Zhou Y."/>
            <person name="Lilburn T.G."/>
            <person name="Beck B.J."/>
            <person name="De Vos P."/>
            <person name="Vandamme P."/>
            <person name="Eisen J.A."/>
            <person name="Garrity G."/>
            <person name="Hugenholtz P."/>
            <person name="Kyrpides N.C."/>
        </authorList>
    </citation>
    <scope>NUCLEOTIDE SEQUENCE [LARGE SCALE GENOMIC DNA]</scope>
    <source>
        <strain evidence="4 5">ASC-9842</strain>
    </source>
</reference>
<feature type="chain" id="PRO_5020955988" evidence="2">
    <location>
        <begin position="24"/>
        <end position="166"/>
    </location>
</feature>
<name>A0A4Q7S599_9BURK</name>
<dbReference type="RefSeq" id="WP_235844585.1">
    <property type="nucleotide sequence ID" value="NZ_SGXM01000001.1"/>
</dbReference>
<proteinExistence type="predicted"/>
<dbReference type="Proteomes" id="UP000291078">
    <property type="component" value="Unassembled WGS sequence"/>
</dbReference>
<dbReference type="AlphaFoldDB" id="A0A4Q7S599"/>
<feature type="signal peptide" evidence="2">
    <location>
        <begin position="1"/>
        <end position="23"/>
    </location>
</feature>
<feature type="domain" description="DUF4399" evidence="3">
    <location>
        <begin position="76"/>
        <end position="166"/>
    </location>
</feature>
<evidence type="ECO:0000256" key="2">
    <source>
        <dbReference type="SAM" id="SignalP"/>
    </source>
</evidence>
<sequence length="166" mass="17537">MKIIGPMLTGGVAALLWAGAALAADASAPAGHAGHGPAPAAASTGAGPTPAPRNAYLYIGYPNNNQTMPAGKPIKVWFGLRNMGVAPKDVKFPNTGHHHLLIDVDLPPLDKEIPNDRNHLHFGAGETETTIELPPGKHTLQLLMGDEKHIPTNPPVYSKKITIYVR</sequence>
<dbReference type="EMBL" id="SGXM01000001">
    <property type="protein sequence ID" value="RZT41525.1"/>
    <property type="molecule type" value="Genomic_DNA"/>
</dbReference>
<dbReference type="Pfam" id="PF14347">
    <property type="entry name" value="DUF4399"/>
    <property type="match status" value="1"/>
</dbReference>
<evidence type="ECO:0000259" key="3">
    <source>
        <dbReference type="Pfam" id="PF14347"/>
    </source>
</evidence>
<feature type="region of interest" description="Disordered" evidence="1">
    <location>
        <begin position="28"/>
        <end position="47"/>
    </location>
</feature>